<dbReference type="GO" id="GO:0006729">
    <property type="term" value="P:tetrahydrobiopterin biosynthetic process"/>
    <property type="evidence" value="ECO:0007669"/>
    <property type="project" value="TreeGrafter"/>
</dbReference>
<dbReference type="GO" id="GO:0005737">
    <property type="term" value="C:cytoplasm"/>
    <property type="evidence" value="ECO:0007669"/>
    <property type="project" value="TreeGrafter"/>
</dbReference>
<evidence type="ECO:0000256" key="4">
    <source>
        <dbReference type="ARBA" id="ARBA00017272"/>
    </source>
</evidence>
<dbReference type="Gene3D" id="3.30.1130.10">
    <property type="match status" value="1"/>
</dbReference>
<dbReference type="NCBIfam" id="NF006826">
    <property type="entry name" value="PRK09347.1-3"/>
    <property type="match status" value="1"/>
</dbReference>
<comment type="pathway">
    <text evidence="2">Cofactor biosynthesis; 7,8-dihydroneopterin triphosphate biosynthesis; 7,8-dihydroneopterin triphosphate from GTP: step 1/1.</text>
</comment>
<evidence type="ECO:0000313" key="9">
    <source>
        <dbReference type="EMBL" id="MBB4684419.1"/>
    </source>
</evidence>
<evidence type="ECO:0000256" key="5">
    <source>
        <dbReference type="ARBA" id="ARBA00022563"/>
    </source>
</evidence>
<keyword evidence="10" id="KW-1185">Reference proteome</keyword>
<feature type="domain" description="GTP cyclohydrolase I" evidence="8">
    <location>
        <begin position="10"/>
        <end position="178"/>
    </location>
</feature>
<dbReference type="InterPro" id="IPR020602">
    <property type="entry name" value="GTP_CycHdrlase_I_dom"/>
</dbReference>
<evidence type="ECO:0000259" key="8">
    <source>
        <dbReference type="Pfam" id="PF01227"/>
    </source>
</evidence>
<comment type="catalytic activity">
    <reaction evidence="1">
        <text>GTP + H2O = 7,8-dihydroneopterin 3'-triphosphate + formate + H(+)</text>
        <dbReference type="Rhea" id="RHEA:17473"/>
        <dbReference type="ChEBI" id="CHEBI:15377"/>
        <dbReference type="ChEBI" id="CHEBI:15378"/>
        <dbReference type="ChEBI" id="CHEBI:15740"/>
        <dbReference type="ChEBI" id="CHEBI:37565"/>
        <dbReference type="ChEBI" id="CHEBI:58462"/>
        <dbReference type="EC" id="3.5.4.16"/>
    </reaction>
</comment>
<dbReference type="GO" id="GO:0006730">
    <property type="term" value="P:one-carbon metabolic process"/>
    <property type="evidence" value="ECO:0007669"/>
    <property type="project" value="UniProtKB-KW"/>
</dbReference>
<dbReference type="Pfam" id="PF01227">
    <property type="entry name" value="GTP_cyclohydroI"/>
    <property type="match status" value="1"/>
</dbReference>
<gene>
    <name evidence="9" type="ORF">BJY18_001904</name>
</gene>
<dbReference type="InterPro" id="IPR043133">
    <property type="entry name" value="GTP-CH-I_C/QueF"/>
</dbReference>
<evidence type="ECO:0000256" key="6">
    <source>
        <dbReference type="ARBA" id="ARBA00022801"/>
    </source>
</evidence>
<keyword evidence="5" id="KW-0554">One-carbon metabolism</keyword>
<dbReference type="GO" id="GO:0003934">
    <property type="term" value="F:GTP cyclohydrolase I activity"/>
    <property type="evidence" value="ECO:0007669"/>
    <property type="project" value="UniProtKB-EC"/>
</dbReference>
<dbReference type="InterPro" id="IPR043134">
    <property type="entry name" value="GTP-CH-I_N"/>
</dbReference>
<dbReference type="FunFam" id="3.30.1130.10:FF:000001">
    <property type="entry name" value="GTP cyclohydrolase 1"/>
    <property type="match status" value="1"/>
</dbReference>
<dbReference type="RefSeq" id="WP_312873799.1">
    <property type="nucleotide sequence ID" value="NZ_JACHMG010000001.1"/>
</dbReference>
<dbReference type="Proteomes" id="UP000581769">
    <property type="component" value="Unassembled WGS sequence"/>
</dbReference>
<evidence type="ECO:0000313" key="10">
    <source>
        <dbReference type="Proteomes" id="UP000581769"/>
    </source>
</evidence>
<dbReference type="EC" id="3.5.4.16" evidence="3"/>
<comment type="caution">
    <text evidence="9">The sequence shown here is derived from an EMBL/GenBank/DDBJ whole genome shotgun (WGS) entry which is preliminary data.</text>
</comment>
<evidence type="ECO:0000256" key="7">
    <source>
        <dbReference type="ARBA" id="ARBA00030854"/>
    </source>
</evidence>
<dbReference type="AlphaFoldDB" id="A0A840IS99"/>
<dbReference type="Gene3D" id="1.10.286.10">
    <property type="match status" value="1"/>
</dbReference>
<dbReference type="PANTHER" id="PTHR11109:SF7">
    <property type="entry name" value="GTP CYCLOHYDROLASE 1"/>
    <property type="match status" value="1"/>
</dbReference>
<dbReference type="GO" id="GO:0046654">
    <property type="term" value="P:tetrahydrofolate biosynthetic process"/>
    <property type="evidence" value="ECO:0007669"/>
    <property type="project" value="InterPro"/>
</dbReference>
<accession>A0A840IS99</accession>
<dbReference type="InterPro" id="IPR018234">
    <property type="entry name" value="GTP_CycHdrlase_I_CS"/>
</dbReference>
<dbReference type="SUPFAM" id="SSF55620">
    <property type="entry name" value="Tetrahydrobiopterin biosynthesis enzymes-like"/>
    <property type="match status" value="1"/>
</dbReference>
<evidence type="ECO:0000256" key="2">
    <source>
        <dbReference type="ARBA" id="ARBA00005080"/>
    </source>
</evidence>
<protein>
    <recommendedName>
        <fullName evidence="4">GTP cyclohydrolase 1</fullName>
        <ecNumber evidence="3">3.5.4.16</ecNumber>
    </recommendedName>
    <alternativeName>
        <fullName evidence="7">GTP cyclohydrolase I</fullName>
    </alternativeName>
</protein>
<organism evidence="9 10">
    <name type="scientific">Amycolatopsis jiangsuensis</name>
    <dbReference type="NCBI Taxonomy" id="1181879"/>
    <lineage>
        <taxon>Bacteria</taxon>
        <taxon>Bacillati</taxon>
        <taxon>Actinomycetota</taxon>
        <taxon>Actinomycetes</taxon>
        <taxon>Pseudonocardiales</taxon>
        <taxon>Pseudonocardiaceae</taxon>
        <taxon>Amycolatopsis</taxon>
    </lineage>
</organism>
<dbReference type="PROSITE" id="PS00860">
    <property type="entry name" value="GTP_CYCLOHYDROL_1_2"/>
    <property type="match status" value="1"/>
</dbReference>
<dbReference type="PANTHER" id="PTHR11109">
    <property type="entry name" value="GTP CYCLOHYDROLASE I"/>
    <property type="match status" value="1"/>
</dbReference>
<evidence type="ECO:0000256" key="1">
    <source>
        <dbReference type="ARBA" id="ARBA00001052"/>
    </source>
</evidence>
<proteinExistence type="predicted"/>
<dbReference type="GO" id="GO:0008270">
    <property type="term" value="F:zinc ion binding"/>
    <property type="evidence" value="ECO:0007669"/>
    <property type="project" value="TreeGrafter"/>
</dbReference>
<dbReference type="GO" id="GO:0005525">
    <property type="term" value="F:GTP binding"/>
    <property type="evidence" value="ECO:0007669"/>
    <property type="project" value="TreeGrafter"/>
</dbReference>
<evidence type="ECO:0000256" key="3">
    <source>
        <dbReference type="ARBA" id="ARBA00012715"/>
    </source>
</evidence>
<dbReference type="UniPathway" id="UPA00848">
    <property type="reaction ID" value="UER00151"/>
</dbReference>
<dbReference type="EMBL" id="JACHMG010000001">
    <property type="protein sequence ID" value="MBB4684419.1"/>
    <property type="molecule type" value="Genomic_DNA"/>
</dbReference>
<name>A0A840IS99_9PSEU</name>
<sequence>MTEDPLVDIARRLLEEIGEDPTRDGLRDTPKRFARWWREFIDYEPGSLDTLFESIGTSQLVVVSDIQVWSLCEHHLLPFKCAVTIAYRPGEKLLGLSKFARVAHQCAHRLQVQERLVDQIALEISTLSGTADVAVIAKGEHLCMTMRGVKAAAQMTSTAYRGDFGTDPKLRGELFDLLRA</sequence>
<dbReference type="InterPro" id="IPR001474">
    <property type="entry name" value="GTP_CycHdrlase_I"/>
</dbReference>
<keyword evidence="6 9" id="KW-0378">Hydrolase</keyword>
<reference evidence="9 10" key="1">
    <citation type="submission" date="2020-08" db="EMBL/GenBank/DDBJ databases">
        <title>Sequencing the genomes of 1000 actinobacteria strains.</title>
        <authorList>
            <person name="Klenk H.-P."/>
        </authorList>
    </citation>
    <scope>NUCLEOTIDE SEQUENCE [LARGE SCALE GENOMIC DNA]</scope>
    <source>
        <strain evidence="9 10">DSM 45859</strain>
    </source>
</reference>